<dbReference type="AlphaFoldDB" id="F4SYL7"/>
<accession>F4SYL7</accession>
<organism evidence="1 2">
    <name type="scientific">Escherichia coli M605</name>
    <dbReference type="NCBI Taxonomy" id="656417"/>
    <lineage>
        <taxon>Bacteria</taxon>
        <taxon>Pseudomonadati</taxon>
        <taxon>Pseudomonadota</taxon>
        <taxon>Gammaproteobacteria</taxon>
        <taxon>Enterobacterales</taxon>
        <taxon>Enterobacteriaceae</taxon>
        <taxon>Escherichia</taxon>
    </lineage>
</organism>
<protein>
    <submittedName>
        <fullName evidence="1">Uncharacterized protein</fullName>
    </submittedName>
</protein>
<dbReference type="Proteomes" id="UP000004710">
    <property type="component" value="Unassembled WGS sequence"/>
</dbReference>
<reference evidence="1 2" key="1">
    <citation type="submission" date="2010-01" db="EMBL/GenBank/DDBJ databases">
        <title>The Genome Sequence of Escherichia coli M605.</title>
        <authorList>
            <consortium name="The Broad Institute Genome Sequencing Platform"/>
            <consortium name="The Broad Institute Genome Sequencing Center for Infectious Disease"/>
            <person name="Feldgarden M."/>
            <person name="Gordon D.M."/>
            <person name="Johnson J.R."/>
            <person name="Johnston B.D."/>
            <person name="Young S."/>
            <person name="Zeng Q."/>
            <person name="Koehrsen M."/>
            <person name="Alvarado L."/>
            <person name="Berlin A.M."/>
            <person name="Borenstein D."/>
            <person name="Chapman S.B."/>
            <person name="Chen Z."/>
            <person name="Engels R."/>
            <person name="Freedman E."/>
            <person name="Gellesch M."/>
            <person name="Goldberg J."/>
            <person name="Griggs A."/>
            <person name="Gujja S."/>
            <person name="Heilman E.R."/>
            <person name="Heiman D.I."/>
            <person name="Hepburn T.A."/>
            <person name="Howarth C."/>
            <person name="Jen D."/>
            <person name="Larson L."/>
            <person name="Lewis B."/>
            <person name="Mehta T."/>
            <person name="Park D."/>
            <person name="Pearson M."/>
            <person name="Richards J."/>
            <person name="Roberts A."/>
            <person name="Saif S."/>
            <person name="Shea T.D."/>
            <person name="Shenoy N."/>
            <person name="Sisk P."/>
            <person name="Stolte C."/>
            <person name="Sykes S.N."/>
            <person name="Walk T."/>
            <person name="White J."/>
            <person name="Yandava C."/>
            <person name="Haas B."/>
            <person name="Henn M.R."/>
            <person name="Nusbaum C."/>
            <person name="Birren B."/>
        </authorList>
    </citation>
    <scope>NUCLEOTIDE SEQUENCE [LARGE SCALE GENOMIC DNA]</scope>
    <source>
        <strain evidence="1 2">M605</strain>
    </source>
</reference>
<dbReference type="EMBL" id="GL883909">
    <property type="protein sequence ID" value="EGI16258.1"/>
    <property type="molecule type" value="Genomic_DNA"/>
</dbReference>
<evidence type="ECO:0000313" key="1">
    <source>
        <dbReference type="EMBL" id="EGI16258.1"/>
    </source>
</evidence>
<gene>
    <name evidence="1" type="ORF">ECIG_05507</name>
</gene>
<sequence>MRYSRQNISCLSVSAIDIPEEIMKLEDFAAYNRPQSKVSDERKFLDYIHSRNRWVEFIKSIDNAKPVSIAMKNSFHSQWVESGAFIREKINDDSILLKLLTLLLPTYDGDSLVLYRGENKDRFDKGLIGFCWTTDISVAEKFGRGLNAYKSPGLLLRAEAPACSILAGPNAHSRYLGENEFTVNPSRLSNITVIETYPDNSFSDDE</sequence>
<evidence type="ECO:0000313" key="2">
    <source>
        <dbReference type="Proteomes" id="UP000004710"/>
    </source>
</evidence>
<name>F4SYL7_ECOLX</name>
<dbReference type="HOGENOM" id="CLU_127019_0_0_6"/>
<proteinExistence type="predicted"/>